<dbReference type="InterPro" id="IPR015867">
    <property type="entry name" value="N-reg_PII/ATP_PRibTrfase_C"/>
</dbReference>
<sequence>MDCSNPLQPVAVATTTVDSPEAAQRLAQAAVQARLAACVQVEAITSHYVWQGQQEAGAEWRLVFKTLPQAVDALAQWLHAAHPYDVPQWLVRTEQAAPAYAEWVAQQVDVKK</sequence>
<dbReference type="EMBL" id="CAHPSC010000047">
    <property type="protein sequence ID" value="CAB5702043.1"/>
    <property type="molecule type" value="Genomic_DNA"/>
</dbReference>
<organism evidence="2 3">
    <name type="scientific">Comamonas aquatica</name>
    <dbReference type="NCBI Taxonomy" id="225991"/>
    <lineage>
        <taxon>Bacteria</taxon>
        <taxon>Pseudomonadati</taxon>
        <taxon>Pseudomonadota</taxon>
        <taxon>Betaproteobacteria</taxon>
        <taxon>Burkholderiales</taxon>
        <taxon>Comamonadaceae</taxon>
        <taxon>Comamonas</taxon>
    </lineage>
</organism>
<dbReference type="GO" id="GO:0010038">
    <property type="term" value="P:response to metal ion"/>
    <property type="evidence" value="ECO:0007669"/>
    <property type="project" value="InterPro"/>
</dbReference>
<comment type="caution">
    <text evidence="2">The sequence shown here is derived from an EMBL/GenBank/DDBJ whole genome shotgun (WGS) entry which is preliminary data.</text>
</comment>
<dbReference type="SUPFAM" id="SSF54913">
    <property type="entry name" value="GlnB-like"/>
    <property type="match status" value="1"/>
</dbReference>
<dbReference type="InterPro" id="IPR004323">
    <property type="entry name" value="Ion_tolerance_CutA"/>
</dbReference>
<proteinExistence type="inferred from homology"/>
<accession>A0AA35D9U8</accession>
<dbReference type="Pfam" id="PF03091">
    <property type="entry name" value="CutA1"/>
    <property type="match status" value="1"/>
</dbReference>
<dbReference type="Gene3D" id="3.30.70.120">
    <property type="match status" value="1"/>
</dbReference>
<reference evidence="2" key="1">
    <citation type="submission" date="2020-05" db="EMBL/GenBank/DDBJ databases">
        <authorList>
            <person name="Delgado-Blas J."/>
        </authorList>
    </citation>
    <scope>NUCLEOTIDE SEQUENCE</scope>
    <source>
        <strain evidence="2">BB1454</strain>
    </source>
</reference>
<dbReference type="Proteomes" id="UP000834458">
    <property type="component" value="Unassembled WGS sequence"/>
</dbReference>
<dbReference type="AlphaFoldDB" id="A0AA35D9U8"/>
<evidence type="ECO:0000313" key="3">
    <source>
        <dbReference type="Proteomes" id="UP000834458"/>
    </source>
</evidence>
<gene>
    <name evidence="2" type="primary">cutA</name>
    <name evidence="2" type="ORF">GHA_02851</name>
</gene>
<evidence type="ECO:0000256" key="1">
    <source>
        <dbReference type="ARBA" id="ARBA00010169"/>
    </source>
</evidence>
<evidence type="ECO:0000313" key="2">
    <source>
        <dbReference type="EMBL" id="CAB5702043.1"/>
    </source>
</evidence>
<dbReference type="PANTHER" id="PTHR23419:SF8">
    <property type="entry name" value="FI09726P"/>
    <property type="match status" value="1"/>
</dbReference>
<name>A0AA35D9U8_9BURK</name>
<dbReference type="PANTHER" id="PTHR23419">
    <property type="entry name" value="DIVALENT CATION TOLERANCE CUTA-RELATED"/>
    <property type="match status" value="1"/>
</dbReference>
<dbReference type="InterPro" id="IPR011322">
    <property type="entry name" value="N-reg_PII-like_a/b"/>
</dbReference>
<comment type="similarity">
    <text evidence="1">Belongs to the CutA family.</text>
</comment>
<protein>
    <submittedName>
        <fullName evidence="2">Divalent-cation tolerance protein CutA</fullName>
    </submittedName>
</protein>
<dbReference type="GeneID" id="74939470"/>
<dbReference type="GO" id="GO:0005507">
    <property type="term" value="F:copper ion binding"/>
    <property type="evidence" value="ECO:0007669"/>
    <property type="project" value="TreeGrafter"/>
</dbReference>
<dbReference type="RefSeq" id="WP_210929365.1">
    <property type="nucleotide sequence ID" value="NZ_CAHPRW010000044.1"/>
</dbReference>